<dbReference type="OrthoDB" id="9780819at2"/>
<evidence type="ECO:0000259" key="1">
    <source>
        <dbReference type="Pfam" id="PF01882"/>
    </source>
</evidence>
<sequence>MARPLGTLDPAILDRLSGLELVARKAVEGFMSGMHASPQRGSSVEFAQHRAYAPGDETKKIDWKVFARSERLVVKEYVEETNLSLNILVDASESMAFSSLPWSKFDYARWGAAALAHLVLSKRDTAGLVIFDTEMRAKVPPGNGGPQEVAILRELQKATPGGPTGVGSVLKALAPRLRHRGITAIFSDFFDEIDTIMDGVKRLVHRGHEIILIQVVDPLEMSFDLDKLVKLEGLEGAGDLKIDPKAIREAYLEEIQAHSKELARQARSLSLDYLRVSTDEPLDAVLSAYLARRFARARGGAS</sequence>
<organism evidence="2 3">
    <name type="scientific">Saltatorellus ferox</name>
    <dbReference type="NCBI Taxonomy" id="2528018"/>
    <lineage>
        <taxon>Bacteria</taxon>
        <taxon>Pseudomonadati</taxon>
        <taxon>Planctomycetota</taxon>
        <taxon>Planctomycetia</taxon>
        <taxon>Planctomycetia incertae sedis</taxon>
        <taxon>Saltatorellus</taxon>
    </lineage>
</organism>
<reference evidence="2 3" key="1">
    <citation type="submission" date="2019-02" db="EMBL/GenBank/DDBJ databases">
        <title>Deep-cultivation of Planctomycetes and their phenomic and genomic characterization uncovers novel biology.</title>
        <authorList>
            <person name="Wiegand S."/>
            <person name="Jogler M."/>
            <person name="Boedeker C."/>
            <person name="Pinto D."/>
            <person name="Vollmers J."/>
            <person name="Rivas-Marin E."/>
            <person name="Kohn T."/>
            <person name="Peeters S.H."/>
            <person name="Heuer A."/>
            <person name="Rast P."/>
            <person name="Oberbeckmann S."/>
            <person name="Bunk B."/>
            <person name="Jeske O."/>
            <person name="Meyerdierks A."/>
            <person name="Storesund J.E."/>
            <person name="Kallscheuer N."/>
            <person name="Luecker S."/>
            <person name="Lage O.M."/>
            <person name="Pohl T."/>
            <person name="Merkel B.J."/>
            <person name="Hornburger P."/>
            <person name="Mueller R.-W."/>
            <person name="Bruemmer F."/>
            <person name="Labrenz M."/>
            <person name="Spormann A.M."/>
            <person name="Op den Camp H."/>
            <person name="Overmann J."/>
            <person name="Amann R."/>
            <person name="Jetten M.S.M."/>
            <person name="Mascher T."/>
            <person name="Medema M.H."/>
            <person name="Devos D.P."/>
            <person name="Kaster A.-K."/>
            <person name="Ovreas L."/>
            <person name="Rohde M."/>
            <person name="Galperin M.Y."/>
            <person name="Jogler C."/>
        </authorList>
    </citation>
    <scope>NUCLEOTIDE SEQUENCE [LARGE SCALE GENOMIC DNA]</scope>
    <source>
        <strain evidence="2 3">Poly30</strain>
    </source>
</reference>
<dbReference type="EMBL" id="CP036434">
    <property type="protein sequence ID" value="QDV08579.1"/>
    <property type="molecule type" value="Genomic_DNA"/>
</dbReference>
<dbReference type="AlphaFoldDB" id="A0A518EWW4"/>
<gene>
    <name evidence="2" type="ORF">Poly30_41320</name>
</gene>
<dbReference type="PANTHER" id="PTHR33608">
    <property type="entry name" value="BLL2464 PROTEIN"/>
    <property type="match status" value="1"/>
</dbReference>
<dbReference type="SUPFAM" id="SSF53300">
    <property type="entry name" value="vWA-like"/>
    <property type="match status" value="1"/>
</dbReference>
<protein>
    <recommendedName>
        <fullName evidence="1">DUF58 domain-containing protein</fullName>
    </recommendedName>
</protein>
<proteinExistence type="predicted"/>
<dbReference type="InterPro" id="IPR036465">
    <property type="entry name" value="vWFA_dom_sf"/>
</dbReference>
<dbReference type="Pfam" id="PF01882">
    <property type="entry name" value="DUF58"/>
    <property type="match status" value="1"/>
</dbReference>
<keyword evidence="3" id="KW-1185">Reference proteome</keyword>
<dbReference type="Proteomes" id="UP000320390">
    <property type="component" value="Chromosome"/>
</dbReference>
<evidence type="ECO:0000313" key="3">
    <source>
        <dbReference type="Proteomes" id="UP000320390"/>
    </source>
</evidence>
<dbReference type="RefSeq" id="WP_145201502.1">
    <property type="nucleotide sequence ID" value="NZ_CP036434.1"/>
</dbReference>
<dbReference type="InterPro" id="IPR002881">
    <property type="entry name" value="DUF58"/>
</dbReference>
<accession>A0A518EWW4</accession>
<evidence type="ECO:0000313" key="2">
    <source>
        <dbReference type="EMBL" id="QDV08579.1"/>
    </source>
</evidence>
<name>A0A518EWW4_9BACT</name>
<dbReference type="PANTHER" id="PTHR33608:SF7">
    <property type="entry name" value="DUF58 DOMAIN-CONTAINING PROTEIN"/>
    <property type="match status" value="1"/>
</dbReference>
<feature type="domain" description="DUF58" evidence="1">
    <location>
        <begin position="49"/>
        <end position="260"/>
    </location>
</feature>
<dbReference type="Gene3D" id="3.40.50.410">
    <property type="entry name" value="von Willebrand factor, type A domain"/>
    <property type="match status" value="1"/>
</dbReference>